<sequence length="150" mass="17315">MTKRRAKNLDDAAIGLIVGVLDGWSGKLTWDQLIDAVEKRMYVRYTRQALDRHPRIKIAYQVAKERLSRVPGSEGAQKPSPIELAAIAERLKRVEAENLRLKVENERLLEQFVTWAYNAHLKGLTKEYLNNPLPRVDREVTRVTHKTTWG</sequence>
<proteinExistence type="predicted"/>
<keyword evidence="3" id="KW-1185">Reference proteome</keyword>
<evidence type="ECO:0000313" key="3">
    <source>
        <dbReference type="Proteomes" id="UP000603602"/>
    </source>
</evidence>
<evidence type="ECO:0000256" key="1">
    <source>
        <dbReference type="SAM" id="Coils"/>
    </source>
</evidence>
<feature type="coiled-coil region" evidence="1">
    <location>
        <begin position="84"/>
        <end position="111"/>
    </location>
</feature>
<evidence type="ECO:0000313" key="2">
    <source>
        <dbReference type="EMBL" id="MBD8504336.1"/>
    </source>
</evidence>
<name>A0ABR9BGI5_9RHOO</name>
<accession>A0ABR9BGI5</accession>
<reference evidence="3" key="1">
    <citation type="submission" date="2023-07" db="EMBL/GenBank/DDBJ databases">
        <title>Thauera sp. CAU 1555 isolated from sand of Yaerae Beach.</title>
        <authorList>
            <person name="Kim W."/>
        </authorList>
    </citation>
    <scope>NUCLEOTIDE SEQUENCE [LARGE SCALE GENOMIC DNA]</scope>
    <source>
        <strain evidence="3">CAU 1555</strain>
    </source>
</reference>
<dbReference type="EMBL" id="JACYTO010000002">
    <property type="protein sequence ID" value="MBD8504336.1"/>
    <property type="molecule type" value="Genomic_DNA"/>
</dbReference>
<keyword evidence="1" id="KW-0175">Coiled coil</keyword>
<organism evidence="2 3">
    <name type="scientific">Thauera sedimentorum</name>
    <dbReference type="NCBI Taxonomy" id="2767595"/>
    <lineage>
        <taxon>Bacteria</taxon>
        <taxon>Pseudomonadati</taxon>
        <taxon>Pseudomonadota</taxon>
        <taxon>Betaproteobacteria</taxon>
        <taxon>Rhodocyclales</taxon>
        <taxon>Zoogloeaceae</taxon>
        <taxon>Thauera</taxon>
    </lineage>
</organism>
<dbReference type="Proteomes" id="UP000603602">
    <property type="component" value="Unassembled WGS sequence"/>
</dbReference>
<dbReference type="RefSeq" id="WP_187719092.1">
    <property type="nucleotide sequence ID" value="NZ_JACTAH010000002.1"/>
</dbReference>
<protein>
    <submittedName>
        <fullName evidence="2">Uncharacterized protein</fullName>
    </submittedName>
</protein>
<gene>
    <name evidence="2" type="ORF">IFO67_15700</name>
</gene>
<comment type="caution">
    <text evidence="2">The sequence shown here is derived from an EMBL/GenBank/DDBJ whole genome shotgun (WGS) entry which is preliminary data.</text>
</comment>